<proteinExistence type="predicted"/>
<dbReference type="EMBL" id="FNAP01000001">
    <property type="protein sequence ID" value="SDD77485.1"/>
    <property type="molecule type" value="Genomic_DNA"/>
</dbReference>
<dbReference type="Pfam" id="PF01593">
    <property type="entry name" value="Amino_oxidase"/>
    <property type="match status" value="1"/>
</dbReference>
<accession>A0A1G6XJG1</accession>
<dbReference type="NCBIfam" id="TIGR03467">
    <property type="entry name" value="HpnE"/>
    <property type="match status" value="1"/>
</dbReference>
<dbReference type="RefSeq" id="WP_092781527.1">
    <property type="nucleotide sequence ID" value="NZ_FNAP01000001.1"/>
</dbReference>
<evidence type="ECO:0000313" key="2">
    <source>
        <dbReference type="EMBL" id="SDD77485.1"/>
    </source>
</evidence>
<dbReference type="InterPro" id="IPR050464">
    <property type="entry name" value="Zeta_carotene_desat/Oxidored"/>
</dbReference>
<dbReference type="GO" id="GO:0016491">
    <property type="term" value="F:oxidoreductase activity"/>
    <property type="evidence" value="ECO:0007669"/>
    <property type="project" value="InterPro"/>
</dbReference>
<reference evidence="2 3" key="1">
    <citation type="submission" date="2016-10" db="EMBL/GenBank/DDBJ databases">
        <authorList>
            <person name="de Groot N.N."/>
        </authorList>
    </citation>
    <scope>NUCLEOTIDE SEQUENCE [LARGE SCALE GENOMIC DNA]</scope>
    <source>
        <strain evidence="2 3">ATCC 700224</strain>
    </source>
</reference>
<keyword evidence="3" id="KW-1185">Reference proteome</keyword>
<feature type="domain" description="Amine oxidase" evidence="1">
    <location>
        <begin position="15"/>
        <end position="417"/>
    </location>
</feature>
<dbReference type="InterPro" id="IPR002937">
    <property type="entry name" value="Amino_oxidase"/>
</dbReference>
<dbReference type="PRINTS" id="PR00419">
    <property type="entry name" value="ADXRDTASE"/>
</dbReference>
<dbReference type="AlphaFoldDB" id="A0A1G6XJG1"/>
<dbReference type="STRING" id="69960.SAMN05421720_101502"/>
<dbReference type="InterPro" id="IPR036188">
    <property type="entry name" value="FAD/NAD-bd_sf"/>
</dbReference>
<dbReference type="PROSITE" id="PS51257">
    <property type="entry name" value="PROKAR_LIPOPROTEIN"/>
    <property type="match status" value="1"/>
</dbReference>
<dbReference type="PANTHER" id="PTHR42923:SF47">
    <property type="entry name" value="BLR3003 PROTEIN"/>
    <property type="match status" value="1"/>
</dbReference>
<evidence type="ECO:0000259" key="1">
    <source>
        <dbReference type="Pfam" id="PF01593"/>
    </source>
</evidence>
<protein>
    <submittedName>
        <fullName evidence="2">Squalene-associated FAD-dependent desaturase</fullName>
    </submittedName>
</protein>
<dbReference type="SUPFAM" id="SSF51905">
    <property type="entry name" value="FAD/NAD(P)-binding domain"/>
    <property type="match status" value="1"/>
</dbReference>
<sequence length="424" mass="46247">MAPDGPRVHVIGAGLAGLACAVALARKGRPVSVYEAAGHAGGRARSFRDARLERVIDNGSHLLLAGNRSVFRFLDHIGARDQLVGPRETRFPFLDLSDGRRWMVRAGHGLWPSWVFDPARRVPDTRARDYLSGLRLARARPDATVAEVLGDTGPLYDRFWRPLAVSALNTEAELGQARLLWPVLRETFGRGGWAARPLWAREGLSEAFVRPALKRLAHWNAEVRFGRRLKDLEVTDGRVSRLIFQDDAEQVAAEEAVVLAVPPWTASLLLPGLKAPNEFRSIINVHFRLPSAPRRIAQPLGLLGGTGEWLFVRGDVASVTISAADSLLDLPPDSMAAPVWPEVRRALGLPADTPVPPVRVIKEKRATFAQTPDQVGRRPGPRGPLRNLFLAGDWTDTGLPATIEGAVRSGHTAAKSVVALQRGS</sequence>
<dbReference type="Gene3D" id="3.50.50.60">
    <property type="entry name" value="FAD/NAD(P)-binding domain"/>
    <property type="match status" value="1"/>
</dbReference>
<dbReference type="InterPro" id="IPR017830">
    <property type="entry name" value="SQase_HpnE"/>
</dbReference>
<gene>
    <name evidence="2" type="ORF">SAMN05421720_101502</name>
</gene>
<dbReference type="Proteomes" id="UP000199412">
    <property type="component" value="Unassembled WGS sequence"/>
</dbReference>
<evidence type="ECO:0000313" key="3">
    <source>
        <dbReference type="Proteomes" id="UP000199412"/>
    </source>
</evidence>
<dbReference type="OrthoDB" id="7849608at2"/>
<dbReference type="PANTHER" id="PTHR42923">
    <property type="entry name" value="PROTOPORPHYRINOGEN OXIDASE"/>
    <property type="match status" value="1"/>
</dbReference>
<name>A0A1G6XJG1_9PROT</name>
<organism evidence="2 3">
    <name type="scientific">Rhodospira trueperi</name>
    <dbReference type="NCBI Taxonomy" id="69960"/>
    <lineage>
        <taxon>Bacteria</taxon>
        <taxon>Pseudomonadati</taxon>
        <taxon>Pseudomonadota</taxon>
        <taxon>Alphaproteobacteria</taxon>
        <taxon>Rhodospirillales</taxon>
        <taxon>Rhodospirillaceae</taxon>
        <taxon>Rhodospira</taxon>
    </lineage>
</organism>